<dbReference type="PANTHER" id="PTHR17490:SF18">
    <property type="entry name" value="THREONYLCARBAMOYL-AMP SYNTHASE"/>
    <property type="match status" value="1"/>
</dbReference>
<evidence type="ECO:0000256" key="7">
    <source>
        <dbReference type="ARBA" id="ARBA00022840"/>
    </source>
</evidence>
<keyword evidence="5 9" id="KW-0548">Nucleotidyltransferase</keyword>
<evidence type="ECO:0000259" key="10">
    <source>
        <dbReference type="PROSITE" id="PS51163"/>
    </source>
</evidence>
<evidence type="ECO:0000256" key="6">
    <source>
        <dbReference type="ARBA" id="ARBA00022741"/>
    </source>
</evidence>
<proteinExistence type="inferred from homology"/>
<dbReference type="PANTHER" id="PTHR17490">
    <property type="entry name" value="SUA5"/>
    <property type="match status" value="1"/>
</dbReference>
<dbReference type="AlphaFoldDB" id="A0A3S0I4X4"/>
<keyword evidence="7 9" id="KW-0067">ATP-binding</keyword>
<feature type="domain" description="YrdC-like" evidence="10">
    <location>
        <begin position="3"/>
        <end position="185"/>
    </location>
</feature>
<dbReference type="HAMAP" id="MF_01852">
    <property type="entry name" value="TsaC"/>
    <property type="match status" value="1"/>
</dbReference>
<dbReference type="SUPFAM" id="SSF55821">
    <property type="entry name" value="YrdC/RibB"/>
    <property type="match status" value="1"/>
</dbReference>
<dbReference type="PROSITE" id="PS51163">
    <property type="entry name" value="YRDC"/>
    <property type="match status" value="1"/>
</dbReference>
<name>A0A3S0I4X4_9GAMM</name>
<dbReference type="GO" id="GO:0002949">
    <property type="term" value="P:tRNA threonylcarbamoyladenosine modification"/>
    <property type="evidence" value="ECO:0007669"/>
    <property type="project" value="UniProtKB-UniRule"/>
</dbReference>
<dbReference type="GO" id="GO:0006450">
    <property type="term" value="P:regulation of translational fidelity"/>
    <property type="evidence" value="ECO:0007669"/>
    <property type="project" value="TreeGrafter"/>
</dbReference>
<sequence length="185" mass="19854">MLQQAPDEVQEIIEQGGVVAYPTEAVYGLGCDPDNDVAIGRLLALKKRPWQKGLILVASDYQQLLPYIDESKLNNEQLNKVFGKWPGPFTFIMPIKPGISNLLCGSFNSLAVRVSSHPTIQAVCQKLGKPLVSTSANHAGDPPAMSSEEVIAKFDGEIDALIAGSLGAERKPSTIVDAISGKVLR</sequence>
<dbReference type="NCBIfam" id="TIGR00057">
    <property type="entry name" value="L-threonylcarbamoyladenylate synthase"/>
    <property type="match status" value="1"/>
</dbReference>
<keyword evidence="3 9" id="KW-0808">Transferase</keyword>
<dbReference type="InterPro" id="IPR023535">
    <property type="entry name" value="TC-AMP_synthase"/>
</dbReference>
<dbReference type="EC" id="2.7.7.87" evidence="9"/>
<comment type="subcellular location">
    <subcellularLocation>
        <location evidence="1 9">Cytoplasm</location>
    </subcellularLocation>
</comment>
<evidence type="ECO:0000313" key="12">
    <source>
        <dbReference type="Proteomes" id="UP000282060"/>
    </source>
</evidence>
<comment type="similarity">
    <text evidence="9">Belongs to the SUA5 family. TsaC subfamily.</text>
</comment>
<evidence type="ECO:0000256" key="4">
    <source>
        <dbReference type="ARBA" id="ARBA00022694"/>
    </source>
</evidence>
<dbReference type="GO" id="GO:0005524">
    <property type="term" value="F:ATP binding"/>
    <property type="evidence" value="ECO:0007669"/>
    <property type="project" value="UniProtKB-UniRule"/>
</dbReference>
<dbReference type="InterPro" id="IPR050156">
    <property type="entry name" value="TC-AMP_synthase_SUA5"/>
</dbReference>
<evidence type="ECO:0000256" key="1">
    <source>
        <dbReference type="ARBA" id="ARBA00004496"/>
    </source>
</evidence>
<dbReference type="EMBL" id="RXNV01000016">
    <property type="protein sequence ID" value="RTR27473.1"/>
    <property type="molecule type" value="Genomic_DNA"/>
</dbReference>
<dbReference type="OrthoDB" id="9814580at2"/>
<dbReference type="InterPro" id="IPR017945">
    <property type="entry name" value="DHBP_synth_RibB-like_a/b_dom"/>
</dbReference>
<evidence type="ECO:0000256" key="2">
    <source>
        <dbReference type="ARBA" id="ARBA00022490"/>
    </source>
</evidence>
<comment type="catalytic activity">
    <reaction evidence="8 9">
        <text>L-threonine + hydrogencarbonate + ATP = L-threonylcarbamoyladenylate + diphosphate + H2O</text>
        <dbReference type="Rhea" id="RHEA:36407"/>
        <dbReference type="ChEBI" id="CHEBI:15377"/>
        <dbReference type="ChEBI" id="CHEBI:17544"/>
        <dbReference type="ChEBI" id="CHEBI:30616"/>
        <dbReference type="ChEBI" id="CHEBI:33019"/>
        <dbReference type="ChEBI" id="CHEBI:57926"/>
        <dbReference type="ChEBI" id="CHEBI:73682"/>
        <dbReference type="EC" id="2.7.7.87"/>
    </reaction>
</comment>
<dbReference type="GO" id="GO:0000049">
    <property type="term" value="F:tRNA binding"/>
    <property type="evidence" value="ECO:0007669"/>
    <property type="project" value="TreeGrafter"/>
</dbReference>
<dbReference type="GO" id="GO:0005737">
    <property type="term" value="C:cytoplasm"/>
    <property type="evidence" value="ECO:0007669"/>
    <property type="project" value="UniProtKB-SubCell"/>
</dbReference>
<evidence type="ECO:0000256" key="9">
    <source>
        <dbReference type="HAMAP-Rule" id="MF_01852"/>
    </source>
</evidence>
<evidence type="ECO:0000313" key="11">
    <source>
        <dbReference type="EMBL" id="RTR27473.1"/>
    </source>
</evidence>
<keyword evidence="6 9" id="KW-0547">Nucleotide-binding</keyword>
<dbReference type="GO" id="GO:0061710">
    <property type="term" value="F:L-threonylcarbamoyladenylate synthase"/>
    <property type="evidence" value="ECO:0007669"/>
    <property type="project" value="UniProtKB-EC"/>
</dbReference>
<dbReference type="InterPro" id="IPR006070">
    <property type="entry name" value="Sua5-like_dom"/>
</dbReference>
<organism evidence="11 12">
    <name type="scientific">Shewanella atlantica</name>
    <dbReference type="NCBI Taxonomy" id="271099"/>
    <lineage>
        <taxon>Bacteria</taxon>
        <taxon>Pseudomonadati</taxon>
        <taxon>Pseudomonadota</taxon>
        <taxon>Gammaproteobacteria</taxon>
        <taxon>Alteromonadales</taxon>
        <taxon>Shewanellaceae</taxon>
        <taxon>Shewanella</taxon>
    </lineage>
</organism>
<dbReference type="GO" id="GO:0003725">
    <property type="term" value="F:double-stranded RNA binding"/>
    <property type="evidence" value="ECO:0007669"/>
    <property type="project" value="InterPro"/>
</dbReference>
<comment type="caution">
    <text evidence="11">The sequence shown here is derived from an EMBL/GenBank/DDBJ whole genome shotgun (WGS) entry which is preliminary data.</text>
</comment>
<protein>
    <recommendedName>
        <fullName evidence="9">Threonylcarbamoyl-AMP synthase</fullName>
        <shortName evidence="9">TC-AMP synthase</shortName>
        <ecNumber evidence="9">2.7.7.87</ecNumber>
    </recommendedName>
    <alternativeName>
        <fullName evidence="9">L-threonylcarbamoyladenylate synthase</fullName>
    </alternativeName>
    <alternativeName>
        <fullName evidence="9">t(6)A37 threonylcarbamoyladenosine biosynthesis protein TsaC</fullName>
    </alternativeName>
    <alternativeName>
        <fullName evidence="9">tRNA threonylcarbamoyladenosine biosynthesis protein TsaC</fullName>
    </alternativeName>
</protein>
<keyword evidence="12" id="KW-1185">Reference proteome</keyword>
<dbReference type="RefSeq" id="WP_126507874.1">
    <property type="nucleotide sequence ID" value="NZ_RXNV01000016.1"/>
</dbReference>
<keyword evidence="4 9" id="KW-0819">tRNA processing</keyword>
<evidence type="ECO:0000256" key="5">
    <source>
        <dbReference type="ARBA" id="ARBA00022695"/>
    </source>
</evidence>
<evidence type="ECO:0000256" key="3">
    <source>
        <dbReference type="ARBA" id="ARBA00022679"/>
    </source>
</evidence>
<reference evidence="11 12" key="1">
    <citation type="submission" date="2018-12" db="EMBL/GenBank/DDBJ databases">
        <authorList>
            <person name="Yu L."/>
        </authorList>
    </citation>
    <scope>NUCLEOTIDE SEQUENCE [LARGE SCALE GENOMIC DNA]</scope>
    <source>
        <strain evidence="11 12">HAW-EB5</strain>
    </source>
</reference>
<evidence type="ECO:0000256" key="8">
    <source>
        <dbReference type="ARBA" id="ARBA00048366"/>
    </source>
</evidence>
<gene>
    <name evidence="9" type="primary">tsaC</name>
    <name evidence="11" type="ORF">EKG39_20520</name>
</gene>
<keyword evidence="2 9" id="KW-0963">Cytoplasm</keyword>
<dbReference type="Gene3D" id="3.90.870.10">
    <property type="entry name" value="DHBP synthase"/>
    <property type="match status" value="1"/>
</dbReference>
<dbReference type="Pfam" id="PF01300">
    <property type="entry name" value="Sua5_yciO_yrdC"/>
    <property type="match status" value="1"/>
</dbReference>
<comment type="function">
    <text evidence="9">Required for the formation of a threonylcarbamoyl group on adenosine at position 37 (t(6)A37) in tRNAs that read codons beginning with adenine. Catalyzes the conversion of L-threonine, HCO(3)(-)/CO(2) and ATP to give threonylcarbamoyl-AMP (TC-AMP) as the acyladenylate intermediate, with the release of diphosphate.</text>
</comment>
<accession>A0A3S0I4X4</accession>
<dbReference type="FunFam" id="3.90.870.10:FF:000004">
    <property type="entry name" value="Threonylcarbamoyl-AMP synthase"/>
    <property type="match status" value="1"/>
</dbReference>
<dbReference type="Proteomes" id="UP000282060">
    <property type="component" value="Unassembled WGS sequence"/>
</dbReference>